<organism evidence="2">
    <name type="scientific">marine sediment metagenome</name>
    <dbReference type="NCBI Taxonomy" id="412755"/>
    <lineage>
        <taxon>unclassified sequences</taxon>
        <taxon>metagenomes</taxon>
        <taxon>ecological metagenomes</taxon>
    </lineage>
</organism>
<feature type="non-terminal residue" evidence="2">
    <location>
        <position position="94"/>
    </location>
</feature>
<accession>X0SS34</accession>
<sequence length="94" mass="11130">MKPYQAPLNEAFVGRETERRRLEDLGEQQSPAIVVVYGRRRVGKTELLEQTYRNRFLIKLEGLENKPQQAQMDHVMYQLAKYLEDPYVAKIQFT</sequence>
<evidence type="ECO:0000313" key="2">
    <source>
        <dbReference type="EMBL" id="GAF78712.1"/>
    </source>
</evidence>
<dbReference type="Pfam" id="PF01637">
    <property type="entry name" value="ATPase_2"/>
    <property type="match status" value="1"/>
</dbReference>
<dbReference type="InterPro" id="IPR027417">
    <property type="entry name" value="P-loop_NTPase"/>
</dbReference>
<dbReference type="GO" id="GO:0005524">
    <property type="term" value="F:ATP binding"/>
    <property type="evidence" value="ECO:0007669"/>
    <property type="project" value="InterPro"/>
</dbReference>
<dbReference type="AlphaFoldDB" id="X0SS34"/>
<dbReference type="InterPro" id="IPR011579">
    <property type="entry name" value="ATPase_dom"/>
</dbReference>
<feature type="domain" description="ATPase" evidence="1">
    <location>
        <begin position="12"/>
        <end position="55"/>
    </location>
</feature>
<name>X0SS34_9ZZZZ</name>
<proteinExistence type="predicted"/>
<protein>
    <recommendedName>
        <fullName evidence="1">ATPase domain-containing protein</fullName>
    </recommendedName>
</protein>
<reference evidence="2" key="1">
    <citation type="journal article" date="2014" name="Front. Microbiol.">
        <title>High frequency of phylogenetically diverse reductive dehalogenase-homologous genes in deep subseafloor sedimentary metagenomes.</title>
        <authorList>
            <person name="Kawai M."/>
            <person name="Futagami T."/>
            <person name="Toyoda A."/>
            <person name="Takaki Y."/>
            <person name="Nishi S."/>
            <person name="Hori S."/>
            <person name="Arai W."/>
            <person name="Tsubouchi T."/>
            <person name="Morono Y."/>
            <person name="Uchiyama I."/>
            <person name="Ito T."/>
            <person name="Fujiyama A."/>
            <person name="Inagaki F."/>
            <person name="Takami H."/>
        </authorList>
    </citation>
    <scope>NUCLEOTIDE SEQUENCE</scope>
    <source>
        <strain evidence="2">Expedition CK06-06</strain>
    </source>
</reference>
<dbReference type="Gene3D" id="3.40.50.300">
    <property type="entry name" value="P-loop containing nucleotide triphosphate hydrolases"/>
    <property type="match status" value="1"/>
</dbReference>
<gene>
    <name evidence="2" type="ORF">S01H1_13788</name>
</gene>
<comment type="caution">
    <text evidence="2">The sequence shown here is derived from an EMBL/GenBank/DDBJ whole genome shotgun (WGS) entry which is preliminary data.</text>
</comment>
<evidence type="ECO:0000259" key="1">
    <source>
        <dbReference type="Pfam" id="PF01637"/>
    </source>
</evidence>
<dbReference type="SUPFAM" id="SSF52540">
    <property type="entry name" value="P-loop containing nucleoside triphosphate hydrolases"/>
    <property type="match status" value="1"/>
</dbReference>
<dbReference type="EMBL" id="BARS01007129">
    <property type="protein sequence ID" value="GAF78712.1"/>
    <property type="molecule type" value="Genomic_DNA"/>
</dbReference>